<name>A0A2T7CVB9_9POAL</name>
<evidence type="ECO:0000256" key="1">
    <source>
        <dbReference type="SAM" id="MobiDB-lite"/>
    </source>
</evidence>
<reference evidence="2 3" key="1">
    <citation type="submission" date="2018-04" db="EMBL/GenBank/DDBJ databases">
        <title>WGS assembly of Panicum hallii var. hallii HAL2.</title>
        <authorList>
            <person name="Lovell J."/>
            <person name="Jenkins J."/>
            <person name="Lowry D."/>
            <person name="Mamidi S."/>
            <person name="Sreedasyam A."/>
            <person name="Weng X."/>
            <person name="Barry K."/>
            <person name="Bonette J."/>
            <person name="Campitelli B."/>
            <person name="Daum C."/>
            <person name="Gordon S."/>
            <person name="Gould B."/>
            <person name="Lipzen A."/>
            <person name="MacQueen A."/>
            <person name="Palacio-Mejia J."/>
            <person name="Plott C."/>
            <person name="Shakirov E."/>
            <person name="Shu S."/>
            <person name="Yoshinaga Y."/>
            <person name="Zane M."/>
            <person name="Rokhsar D."/>
            <person name="Grimwood J."/>
            <person name="Schmutz J."/>
            <person name="Juenger T."/>
        </authorList>
    </citation>
    <scope>NUCLEOTIDE SEQUENCE [LARGE SCALE GENOMIC DNA]</scope>
    <source>
        <strain evidence="3">cv. HAL2</strain>
    </source>
</reference>
<organism evidence="2 3">
    <name type="scientific">Panicum hallii var. hallii</name>
    <dbReference type="NCBI Taxonomy" id="1504633"/>
    <lineage>
        <taxon>Eukaryota</taxon>
        <taxon>Viridiplantae</taxon>
        <taxon>Streptophyta</taxon>
        <taxon>Embryophyta</taxon>
        <taxon>Tracheophyta</taxon>
        <taxon>Spermatophyta</taxon>
        <taxon>Magnoliopsida</taxon>
        <taxon>Liliopsida</taxon>
        <taxon>Poales</taxon>
        <taxon>Poaceae</taxon>
        <taxon>PACMAD clade</taxon>
        <taxon>Panicoideae</taxon>
        <taxon>Panicodae</taxon>
        <taxon>Paniceae</taxon>
        <taxon>Panicinae</taxon>
        <taxon>Panicum</taxon>
        <taxon>Panicum sect. Panicum</taxon>
    </lineage>
</organism>
<dbReference type="Proteomes" id="UP000244336">
    <property type="component" value="Chromosome 7"/>
</dbReference>
<gene>
    <name evidence="2" type="ORF">GQ55_7G152000</name>
</gene>
<dbReference type="EMBL" id="CM009755">
    <property type="protein sequence ID" value="PUZ47276.1"/>
    <property type="molecule type" value="Genomic_DNA"/>
</dbReference>
<feature type="compositionally biased region" description="Basic and acidic residues" evidence="1">
    <location>
        <begin position="111"/>
        <end position="122"/>
    </location>
</feature>
<keyword evidence="3" id="KW-1185">Reference proteome</keyword>
<feature type="compositionally biased region" description="Basic and acidic residues" evidence="1">
    <location>
        <begin position="75"/>
        <end position="88"/>
    </location>
</feature>
<proteinExistence type="predicted"/>
<dbReference type="Gramene" id="PUZ47276">
    <property type="protein sequence ID" value="PUZ47276"/>
    <property type="gene ID" value="GQ55_7G152000"/>
</dbReference>
<accession>A0A2T7CVB9</accession>
<evidence type="ECO:0000313" key="3">
    <source>
        <dbReference type="Proteomes" id="UP000244336"/>
    </source>
</evidence>
<dbReference type="AlphaFoldDB" id="A0A2T7CVB9"/>
<evidence type="ECO:0000313" key="2">
    <source>
        <dbReference type="EMBL" id="PUZ47276.1"/>
    </source>
</evidence>
<protein>
    <submittedName>
        <fullName evidence="2">Uncharacterized protein</fullName>
    </submittedName>
</protein>
<feature type="region of interest" description="Disordered" evidence="1">
    <location>
        <begin position="72"/>
        <end position="156"/>
    </location>
</feature>
<feature type="compositionally biased region" description="Basic and acidic residues" evidence="1">
    <location>
        <begin position="133"/>
        <end position="156"/>
    </location>
</feature>
<sequence length="156" mass="17211">MVARIVASEFRVADGGTRWRGRRRPARAVPVRRHVRPYAGARLAHENLGHVLVGGKGGTARAVAPCARRLRRARSREGGRVVEVESTLKRRRNGRDGAIFTPPGSCAATARDADRRTYERVRQPAAAGPPWGERGEVASESPDHRRRADREKDPAI</sequence>